<dbReference type="AlphaFoldDB" id="A0A1Y2FHT2"/>
<gene>
    <name evidence="2" type="ORF">BCR35DRAFT_313594</name>
</gene>
<organism evidence="2 3">
    <name type="scientific">Leucosporidium creatinivorum</name>
    <dbReference type="NCBI Taxonomy" id="106004"/>
    <lineage>
        <taxon>Eukaryota</taxon>
        <taxon>Fungi</taxon>
        <taxon>Dikarya</taxon>
        <taxon>Basidiomycota</taxon>
        <taxon>Pucciniomycotina</taxon>
        <taxon>Microbotryomycetes</taxon>
        <taxon>Leucosporidiales</taxon>
        <taxon>Leucosporidium</taxon>
    </lineage>
</organism>
<dbReference type="Proteomes" id="UP000193467">
    <property type="component" value="Unassembled WGS sequence"/>
</dbReference>
<feature type="compositionally biased region" description="Basic and acidic residues" evidence="1">
    <location>
        <begin position="241"/>
        <end position="260"/>
    </location>
</feature>
<evidence type="ECO:0000313" key="2">
    <source>
        <dbReference type="EMBL" id="ORY83518.1"/>
    </source>
</evidence>
<comment type="caution">
    <text evidence="2">The sequence shown here is derived from an EMBL/GenBank/DDBJ whole genome shotgun (WGS) entry which is preliminary data.</text>
</comment>
<feature type="region of interest" description="Disordered" evidence="1">
    <location>
        <begin position="228"/>
        <end position="260"/>
    </location>
</feature>
<sequence length="260" mass="28933">MDRIGLFRCRSSSPSLSSLGSIPMADHISAQYSHVRIHDVLPKFSETPSTTYLIAAVQEALSFINLFLSDAITNAPAFFASQLNGMDAQERARLHDLAMEAAVELSEWLEKCERRDINSVSCKSLFSAMGVEHTIKKAPQRIYLRFRMEPALATLIHSYVTKICDRMIGAARNAPHAITADGRIILIGARDWGGLTMYEQMQVVLATKRYQNWIMAAAARRQNSGTLASLGHSHAPSLTARQERRSGVEQAELREKWGMA</sequence>
<evidence type="ECO:0000313" key="3">
    <source>
        <dbReference type="Proteomes" id="UP000193467"/>
    </source>
</evidence>
<name>A0A1Y2FHT2_9BASI</name>
<dbReference type="InParanoid" id="A0A1Y2FHT2"/>
<dbReference type="EMBL" id="MCGR01000019">
    <property type="protein sequence ID" value="ORY83518.1"/>
    <property type="molecule type" value="Genomic_DNA"/>
</dbReference>
<keyword evidence="3" id="KW-1185">Reference proteome</keyword>
<protein>
    <submittedName>
        <fullName evidence="2">Uncharacterized protein</fullName>
    </submittedName>
</protein>
<accession>A0A1Y2FHT2</accession>
<reference evidence="2 3" key="1">
    <citation type="submission" date="2016-07" db="EMBL/GenBank/DDBJ databases">
        <title>Pervasive Adenine N6-methylation of Active Genes in Fungi.</title>
        <authorList>
            <consortium name="DOE Joint Genome Institute"/>
            <person name="Mondo S.J."/>
            <person name="Dannebaum R.O."/>
            <person name="Kuo R.C."/>
            <person name="Labutti K."/>
            <person name="Haridas S."/>
            <person name="Kuo A."/>
            <person name="Salamov A."/>
            <person name="Ahrendt S.R."/>
            <person name="Lipzen A."/>
            <person name="Sullivan W."/>
            <person name="Andreopoulos W.B."/>
            <person name="Clum A."/>
            <person name="Lindquist E."/>
            <person name="Daum C."/>
            <person name="Ramamoorthy G.K."/>
            <person name="Gryganskyi A."/>
            <person name="Culley D."/>
            <person name="Magnuson J.K."/>
            <person name="James T.Y."/>
            <person name="O'Malley M.A."/>
            <person name="Stajich J.E."/>
            <person name="Spatafora J.W."/>
            <person name="Visel A."/>
            <person name="Grigoriev I.V."/>
        </authorList>
    </citation>
    <scope>NUCLEOTIDE SEQUENCE [LARGE SCALE GENOMIC DNA]</scope>
    <source>
        <strain evidence="2 3">62-1032</strain>
    </source>
</reference>
<evidence type="ECO:0000256" key="1">
    <source>
        <dbReference type="SAM" id="MobiDB-lite"/>
    </source>
</evidence>
<proteinExistence type="predicted"/>